<dbReference type="NCBIfam" id="TIGR01317">
    <property type="entry name" value="GOGAT_sm_gam"/>
    <property type="match status" value="1"/>
</dbReference>
<dbReference type="PANTHER" id="PTHR43100">
    <property type="entry name" value="GLUTAMATE SYNTHASE [NADPH] SMALL CHAIN"/>
    <property type="match status" value="1"/>
</dbReference>
<dbReference type="Proteomes" id="UP000551327">
    <property type="component" value="Unassembled WGS sequence"/>
</dbReference>
<evidence type="ECO:0000313" key="6">
    <source>
        <dbReference type="EMBL" id="MBC2670235.1"/>
    </source>
</evidence>
<dbReference type="InterPro" id="IPR017896">
    <property type="entry name" value="4Fe4S_Fe-S-bd"/>
</dbReference>
<evidence type="ECO:0000259" key="5">
    <source>
        <dbReference type="PROSITE" id="PS51379"/>
    </source>
</evidence>
<protein>
    <submittedName>
        <fullName evidence="6">Glutamate synthase subunit beta</fullName>
    </submittedName>
</protein>
<keyword evidence="3" id="KW-0314">Glutamate biosynthesis</keyword>
<keyword evidence="7" id="KW-1185">Reference proteome</keyword>
<dbReference type="PROSITE" id="PS51379">
    <property type="entry name" value="4FE4S_FER_2"/>
    <property type="match status" value="1"/>
</dbReference>
<organism evidence="6 7">
    <name type="scientific">Novosphingobium piscinae</name>
    <dbReference type="NCBI Taxonomy" id="1507448"/>
    <lineage>
        <taxon>Bacteria</taxon>
        <taxon>Pseudomonadati</taxon>
        <taxon>Pseudomonadota</taxon>
        <taxon>Alphaproteobacteria</taxon>
        <taxon>Sphingomonadales</taxon>
        <taxon>Sphingomonadaceae</taxon>
        <taxon>Novosphingobium</taxon>
    </lineage>
</organism>
<reference evidence="6 7" key="1">
    <citation type="submission" date="2020-08" db="EMBL/GenBank/DDBJ databases">
        <title>The genome sequence of type strain Novosphingobium piscinae KCTC 42194.</title>
        <authorList>
            <person name="Liu Y."/>
        </authorList>
    </citation>
    <scope>NUCLEOTIDE SEQUENCE [LARGE SCALE GENOMIC DNA]</scope>
    <source>
        <strain evidence="6 7">KCTC 42194</strain>
    </source>
</reference>
<dbReference type="InterPro" id="IPR051394">
    <property type="entry name" value="Glutamate_Synthase"/>
</dbReference>
<dbReference type="InterPro" id="IPR028261">
    <property type="entry name" value="DPD_II"/>
</dbReference>
<comment type="caution">
    <text evidence="6">The sequence shown here is derived from an EMBL/GenBank/DDBJ whole genome shotgun (WGS) entry which is preliminary data.</text>
</comment>
<dbReference type="EMBL" id="JACLAX010000016">
    <property type="protein sequence ID" value="MBC2670235.1"/>
    <property type="molecule type" value="Genomic_DNA"/>
</dbReference>
<dbReference type="InterPro" id="IPR009051">
    <property type="entry name" value="Helical_ferredxn"/>
</dbReference>
<dbReference type="SUPFAM" id="SSF46548">
    <property type="entry name" value="alpha-helical ferredoxin"/>
    <property type="match status" value="1"/>
</dbReference>
<dbReference type="AlphaFoldDB" id="A0A7X1G067"/>
<dbReference type="PRINTS" id="PR00419">
    <property type="entry name" value="ADXRDTASE"/>
</dbReference>
<dbReference type="GO" id="GO:0051536">
    <property type="term" value="F:iron-sulfur cluster binding"/>
    <property type="evidence" value="ECO:0007669"/>
    <property type="project" value="InterPro"/>
</dbReference>
<dbReference type="InterPro" id="IPR036188">
    <property type="entry name" value="FAD/NAD-bd_sf"/>
</dbReference>
<dbReference type="Gene3D" id="3.40.50.720">
    <property type="entry name" value="NAD(P)-binding Rossmann-like Domain"/>
    <property type="match status" value="1"/>
</dbReference>
<dbReference type="PANTHER" id="PTHR43100:SF1">
    <property type="entry name" value="GLUTAMATE SYNTHASE [NADPH] SMALL CHAIN"/>
    <property type="match status" value="1"/>
</dbReference>
<proteinExistence type="predicted"/>
<dbReference type="InterPro" id="IPR006005">
    <property type="entry name" value="Glut_synth_ssu1"/>
</dbReference>
<dbReference type="GO" id="GO:0006537">
    <property type="term" value="P:glutamate biosynthetic process"/>
    <property type="evidence" value="ECO:0007669"/>
    <property type="project" value="UniProtKB-KW"/>
</dbReference>
<feature type="domain" description="4Fe-4S ferredoxin-type" evidence="5">
    <location>
        <begin position="37"/>
        <end position="68"/>
    </location>
</feature>
<name>A0A7X1G067_9SPHN</name>
<evidence type="ECO:0000256" key="3">
    <source>
        <dbReference type="ARBA" id="ARBA00023164"/>
    </source>
</evidence>
<dbReference type="Gene3D" id="1.10.1060.10">
    <property type="entry name" value="Alpha-helical ferredoxin"/>
    <property type="match status" value="1"/>
</dbReference>
<dbReference type="InterPro" id="IPR023753">
    <property type="entry name" value="FAD/NAD-binding_dom"/>
</dbReference>
<accession>A0A7X1G067</accession>
<dbReference type="Gene3D" id="3.50.50.60">
    <property type="entry name" value="FAD/NAD(P)-binding domain"/>
    <property type="match status" value="1"/>
</dbReference>
<sequence length="477" mass="52002">MGKETGFLELDRKDRGYADPKERLKHYKEFVVPHAEPELKAQASRCMNCGIPYCHNGCPVNNIIPDWNHLVYEGDWKNALEVLHSTNNFPEFTGRICPAPCEASCTLNIVDQPVTIKSIECAIVDKGWQEGWITPQVPAERTGKTVAVVGSGPAGLAAAQQLARAGHSVTVFEKNDRIGGLMRYGIPDFKMEKHLINRRAVQMEAEGVEFRTSTEIGVNVSVDSLKANFDVIVLAGGAEDPRKLEIPGAELPSVRLAMEFLTQQNKRNAGDDELRAAPRGSLTATGKHVIVIGGGDTGSDCVGTSNRQGALSVTQLEIMPKPPEKEDKALTWPNWPLKLRTSSSHEEGCERDFAVLTKRVVGENDVSGLECVRIEWVDGKMQEIPGSEFTLKADLILLAMGFVGPKKQGLLDQAGVALDPRGNVAANVADYQTSDPQIFACGDMRRGQSLVVWAIREGRQAARAVDLALMGTSQLPR</sequence>
<dbReference type="Pfam" id="PF07992">
    <property type="entry name" value="Pyr_redox_2"/>
    <property type="match status" value="1"/>
</dbReference>
<evidence type="ECO:0000256" key="2">
    <source>
        <dbReference type="ARBA" id="ARBA00023002"/>
    </source>
</evidence>
<evidence type="ECO:0000256" key="4">
    <source>
        <dbReference type="ARBA" id="ARBA00029440"/>
    </source>
</evidence>
<dbReference type="Pfam" id="PF14691">
    <property type="entry name" value="Fer4_20"/>
    <property type="match status" value="1"/>
</dbReference>
<evidence type="ECO:0000313" key="7">
    <source>
        <dbReference type="Proteomes" id="UP000551327"/>
    </source>
</evidence>
<dbReference type="RefSeq" id="WP_185680099.1">
    <property type="nucleotide sequence ID" value="NZ_JACLAX010000016.1"/>
</dbReference>
<comment type="pathway">
    <text evidence="4">Amino-acid biosynthesis.</text>
</comment>
<keyword evidence="2" id="KW-0560">Oxidoreductase</keyword>
<keyword evidence="1" id="KW-0028">Amino-acid biosynthesis</keyword>
<gene>
    <name evidence="6" type="ORF">H7F53_13855</name>
</gene>
<dbReference type="SUPFAM" id="SSF51971">
    <property type="entry name" value="Nucleotide-binding domain"/>
    <property type="match status" value="2"/>
</dbReference>
<evidence type="ECO:0000256" key="1">
    <source>
        <dbReference type="ARBA" id="ARBA00022605"/>
    </source>
</evidence>
<dbReference type="GO" id="GO:0016639">
    <property type="term" value="F:oxidoreductase activity, acting on the CH-NH2 group of donors, NAD or NADP as acceptor"/>
    <property type="evidence" value="ECO:0007669"/>
    <property type="project" value="InterPro"/>
</dbReference>